<feature type="compositionally biased region" description="Basic residues" evidence="6">
    <location>
        <begin position="892"/>
        <end position="905"/>
    </location>
</feature>
<feature type="region of interest" description="Disordered" evidence="6">
    <location>
        <begin position="1"/>
        <end position="119"/>
    </location>
</feature>
<feature type="domain" description="SET" evidence="7">
    <location>
        <begin position="731"/>
        <end position="863"/>
    </location>
</feature>
<accession>A0A2P5HTX4</accession>
<dbReference type="EMBL" id="MAVT02000749">
    <property type="protein sequence ID" value="POS73701.1"/>
    <property type="molecule type" value="Genomic_DNA"/>
</dbReference>
<dbReference type="GO" id="GO:0031507">
    <property type="term" value="P:heterochromatin formation"/>
    <property type="evidence" value="ECO:0007669"/>
    <property type="project" value="TreeGrafter"/>
</dbReference>
<dbReference type="OrthoDB" id="6141102at2759"/>
<proteinExistence type="predicted"/>
<keyword evidence="4" id="KW-0805">Transcription regulation</keyword>
<dbReference type="Pfam" id="PF21509">
    <property type="entry name" value="Ezh2-like__CXC_fung"/>
    <property type="match status" value="1"/>
</dbReference>
<evidence type="ECO:0000256" key="1">
    <source>
        <dbReference type="ARBA" id="ARBA00022603"/>
    </source>
</evidence>
<evidence type="ECO:0000313" key="10">
    <source>
        <dbReference type="Proteomes" id="UP000094444"/>
    </source>
</evidence>
<dbReference type="PROSITE" id="PS51633">
    <property type="entry name" value="CXC"/>
    <property type="match status" value="1"/>
</dbReference>
<dbReference type="InterPro" id="IPR048360">
    <property type="entry name" value="Ezh2_CXC_fung"/>
</dbReference>
<dbReference type="Pfam" id="PF00856">
    <property type="entry name" value="SET"/>
    <property type="match status" value="1"/>
</dbReference>
<feature type="compositionally biased region" description="Basic and acidic residues" evidence="6">
    <location>
        <begin position="1145"/>
        <end position="1162"/>
    </location>
</feature>
<reference evidence="9" key="1">
    <citation type="submission" date="2017-09" db="EMBL/GenBank/DDBJ databases">
        <title>Polyketide synthases of a Diaporthe helianthi virulent isolate.</title>
        <authorList>
            <person name="Baroncelli R."/>
        </authorList>
    </citation>
    <scope>NUCLEOTIDE SEQUENCE [LARGE SCALE GENOMIC DNA]</scope>
    <source>
        <strain evidence="9">7/96</strain>
    </source>
</reference>
<dbReference type="InterPro" id="IPR046341">
    <property type="entry name" value="SET_dom_sf"/>
</dbReference>
<dbReference type="PROSITE" id="PS50280">
    <property type="entry name" value="SET"/>
    <property type="match status" value="1"/>
</dbReference>
<keyword evidence="1 9" id="KW-0489">Methyltransferase</keyword>
<feature type="compositionally biased region" description="Acidic residues" evidence="6">
    <location>
        <begin position="923"/>
        <end position="945"/>
    </location>
</feature>
<feature type="compositionally biased region" description="Polar residues" evidence="6">
    <location>
        <begin position="24"/>
        <end position="34"/>
    </location>
</feature>
<name>A0A2P5HTX4_DIAHE</name>
<protein>
    <submittedName>
        <fullName evidence="9">Set-domain histone methyltransferase-7</fullName>
    </submittedName>
</protein>
<dbReference type="InterPro" id="IPR040595">
    <property type="entry name" value="EZH2_N"/>
</dbReference>
<feature type="region of interest" description="Disordered" evidence="6">
    <location>
        <begin position="1263"/>
        <end position="1285"/>
    </location>
</feature>
<dbReference type="SUPFAM" id="SSF82199">
    <property type="entry name" value="SET domain"/>
    <property type="match status" value="1"/>
</dbReference>
<evidence type="ECO:0000313" key="9">
    <source>
        <dbReference type="EMBL" id="POS73701.1"/>
    </source>
</evidence>
<dbReference type="InterPro" id="IPR040968">
    <property type="entry name" value="EZH2_MCSS_fung"/>
</dbReference>
<gene>
    <name evidence="9" type="ORF">DHEL01_v207902</name>
</gene>
<evidence type="ECO:0000256" key="5">
    <source>
        <dbReference type="ARBA" id="ARBA00023163"/>
    </source>
</evidence>
<keyword evidence="10" id="KW-1185">Reference proteome</keyword>
<comment type="caution">
    <text evidence="9">The sequence shown here is derived from an EMBL/GenBank/DDBJ whole genome shotgun (WGS) entry which is preliminary data.</text>
</comment>
<dbReference type="PANTHER" id="PTHR45747:SF4">
    <property type="entry name" value="HISTONE-LYSINE N-METHYLTRANSFERASE E(Z)"/>
    <property type="match status" value="1"/>
</dbReference>
<dbReference type="GO" id="GO:0032259">
    <property type="term" value="P:methylation"/>
    <property type="evidence" value="ECO:0007669"/>
    <property type="project" value="UniProtKB-KW"/>
</dbReference>
<feature type="region of interest" description="Disordered" evidence="6">
    <location>
        <begin position="1179"/>
        <end position="1212"/>
    </location>
</feature>
<sequence length="1457" mass="163974">MDLIDLTGESDADMAPSRGPTKRVGTNASPPNRFSESRFQLHDSSSSRGHAIPRPDSRSSEPSASRSRTHLDTTPTKPTKPEASSAKGHRVSKATPLHLSPSPAIRLAHPSTTPQPSRNTAAHVIAGTSASFQTPMKDDWNVDKIEHALFDLSRELDWNHSKLVNHDLRIAAAQKPPGRRHVSSTAHLADLRLSAMPYETSQEGTMKVHLKIHGSKDNVRANSGRKKMAYEVVCIKSDKLRVPEYKFHHVEISRNILTPNTMLKFIPHLRDMKDNEEERYSRWIKELEAMDAQSGFNVTSLNRGDKMRKRLKEELAAEISLYIDRWTAKIGMDNCSKSTLVRYMATQPEHNDKMTPQQKNSIIHRLDEVSSPRATTTAKMFTEAFNHLWKHTELTLKDVLAHDETVEAVVDNKKLVKDEKPEAKPKVAERLLEMVESNLLTYTILGCLYCYSHSCEHGEYDRDNQRRSLGVDLIGRFGGLMRQNMAKHLRDPQSSANRSPTRCRNLCWQDYRSGNINADVEPWTDGEVALLRGLYAASAASPSLCTNLPCLVSTLLGRPCWDVYRKQLQLGLDKYESLYELATPDPDPAKVKSLPWYDRYRKELKQDWQDHLNVHEFTRREVKDPCTHSGPCGKGCPCVDAKLLCERFCRCTAENCAYKFTGCACKAEGKTCLQSKKEGKPCICVQLNRECDPVLCQGCGAFDRADPKNAHDNDLHSYGCQNVALQRGVSKTVLLGESQIEGCGYGLFTAEDIAQDEFVIEYLGELISHDEGVRREARRGDVFDDSKHSSYLFTLLDYEGIWVDAAIYGNLSRYINHASEYDKVGKKLVNIVPQILFVNGDYRIKFKAQRDIKAGEELFFNYGENFPNLTKKLLDSRDEENQPKRGGTVRGRGGRGRGGRGRGRGSLKIPTAGTKKAPRATLEEEDEVSSVEPVVIDDPDNEDDGDFRPGRSYKPRRAGTALGARGGRKRKRHASHGLECDDPPPARTSRGGRVRARISRGAQRGGGRGGRRATTKADSVTTTAAFALDGTDESSSNGTAASIIEAAPTMPTHAILGTPSSRAGRGKRRRHLDGDDSESEFKAHIPRSGSSRHSPSERRRTRREIQDSDEEMADFDQADYFMRGGSAEGSSPIDRSQRKRQRPARYRDLEERGGKEDVRDALSLEDTAFTAEIDIVEKSHHSHHSPDVEQSGQEAAANVGSRTQFAKRKTIRNNPDLSAETLLNREKFNESLRRGLLQAATNNSPLPEWLLRRKQYDRAGESYKDLGDTEWPGAEDGDRTPIERPTETTHQQLNDVGDHMQYSVNVGPNTKRYLGDFWVRSKTELLPTKRDEHKIKGILDEINELGRQGARAPHNEPFSTGKAAQEEMEEGEEEADQRLKAQHQQAVDDDDDSNDDVFVRHPRRRNRLLLRQQDEKADGRLKAQRIVDDDDSNDDVFVRRPRRRKRLLLGQQDEKKL</sequence>
<feature type="region of interest" description="Disordered" evidence="6">
    <location>
        <begin position="874"/>
        <end position="1163"/>
    </location>
</feature>
<dbReference type="GO" id="GO:0005634">
    <property type="term" value="C:nucleus"/>
    <property type="evidence" value="ECO:0007669"/>
    <property type="project" value="TreeGrafter"/>
</dbReference>
<feature type="compositionally biased region" description="Acidic residues" evidence="6">
    <location>
        <begin position="1107"/>
        <end position="1117"/>
    </location>
</feature>
<dbReference type="GO" id="GO:0003682">
    <property type="term" value="F:chromatin binding"/>
    <property type="evidence" value="ECO:0007669"/>
    <property type="project" value="TreeGrafter"/>
</dbReference>
<dbReference type="InterPro" id="IPR001214">
    <property type="entry name" value="SET_dom"/>
</dbReference>
<evidence type="ECO:0000259" key="7">
    <source>
        <dbReference type="PROSITE" id="PS50280"/>
    </source>
</evidence>
<feature type="compositionally biased region" description="Basic and acidic residues" evidence="6">
    <location>
        <begin position="1412"/>
        <end position="1427"/>
    </location>
</feature>
<dbReference type="SMART" id="SM00317">
    <property type="entry name" value="SET"/>
    <property type="match status" value="1"/>
</dbReference>
<evidence type="ECO:0000256" key="4">
    <source>
        <dbReference type="ARBA" id="ARBA00023015"/>
    </source>
</evidence>
<dbReference type="PANTHER" id="PTHR45747">
    <property type="entry name" value="HISTONE-LYSINE N-METHYLTRANSFERASE E(Z)"/>
    <property type="match status" value="1"/>
</dbReference>
<dbReference type="Proteomes" id="UP000094444">
    <property type="component" value="Unassembled WGS sequence"/>
</dbReference>
<feature type="compositionally biased region" description="Acidic residues" evidence="6">
    <location>
        <begin position="1366"/>
        <end position="1375"/>
    </location>
</feature>
<dbReference type="InParanoid" id="A0A2P5HTX4"/>
<dbReference type="Pfam" id="PF18600">
    <property type="entry name" value="Ezh2_MCSS_fung"/>
    <property type="match status" value="1"/>
</dbReference>
<evidence type="ECO:0000259" key="8">
    <source>
        <dbReference type="PROSITE" id="PS51633"/>
    </source>
</evidence>
<keyword evidence="2" id="KW-0808">Transferase</keyword>
<feature type="compositionally biased region" description="Basic and acidic residues" evidence="6">
    <location>
        <begin position="1276"/>
        <end position="1285"/>
    </location>
</feature>
<feature type="compositionally biased region" description="Polar residues" evidence="6">
    <location>
        <begin position="110"/>
        <end position="119"/>
    </location>
</feature>
<feature type="region of interest" description="Disordered" evidence="6">
    <location>
        <begin position="1347"/>
        <end position="1438"/>
    </location>
</feature>
<feature type="domain" description="CXC" evidence="8">
    <location>
        <begin position="599"/>
        <end position="716"/>
    </location>
</feature>
<keyword evidence="3" id="KW-0949">S-adenosyl-L-methionine</keyword>
<dbReference type="GO" id="GO:0046976">
    <property type="term" value="F:histone H3K27 methyltransferase activity"/>
    <property type="evidence" value="ECO:0007669"/>
    <property type="project" value="TreeGrafter"/>
</dbReference>
<dbReference type="Gene3D" id="2.170.270.10">
    <property type="entry name" value="SET domain"/>
    <property type="match status" value="1"/>
</dbReference>
<organism evidence="9 10">
    <name type="scientific">Diaporthe helianthi</name>
    <dbReference type="NCBI Taxonomy" id="158607"/>
    <lineage>
        <taxon>Eukaryota</taxon>
        <taxon>Fungi</taxon>
        <taxon>Dikarya</taxon>
        <taxon>Ascomycota</taxon>
        <taxon>Pezizomycotina</taxon>
        <taxon>Sordariomycetes</taxon>
        <taxon>Sordariomycetidae</taxon>
        <taxon>Diaporthales</taxon>
        <taxon>Diaporthaceae</taxon>
        <taxon>Diaporthe</taxon>
    </lineage>
</organism>
<feature type="compositionally biased region" description="Basic and acidic residues" evidence="6">
    <location>
        <begin position="1094"/>
        <end position="1106"/>
    </location>
</feature>
<feature type="compositionally biased region" description="Basic residues" evidence="6">
    <location>
        <begin position="966"/>
        <end position="975"/>
    </location>
</feature>
<evidence type="ECO:0000256" key="3">
    <source>
        <dbReference type="ARBA" id="ARBA00022691"/>
    </source>
</evidence>
<evidence type="ECO:0000256" key="6">
    <source>
        <dbReference type="SAM" id="MobiDB-lite"/>
    </source>
</evidence>
<dbReference type="STRING" id="158607.A0A2P5HTX4"/>
<dbReference type="InterPro" id="IPR045318">
    <property type="entry name" value="EZH1/2-like"/>
</dbReference>
<evidence type="ECO:0000256" key="2">
    <source>
        <dbReference type="ARBA" id="ARBA00022679"/>
    </source>
</evidence>
<dbReference type="Pfam" id="PF18601">
    <property type="entry name" value="EZH2_N"/>
    <property type="match status" value="1"/>
</dbReference>
<dbReference type="InterPro" id="IPR026489">
    <property type="entry name" value="CXC_dom"/>
</dbReference>
<feature type="compositionally biased region" description="Basic and acidic residues" evidence="6">
    <location>
        <begin position="874"/>
        <end position="883"/>
    </location>
</feature>
<keyword evidence="5" id="KW-0804">Transcription</keyword>